<dbReference type="EMBL" id="CM008054">
    <property type="protein sequence ID" value="PVH32626.1"/>
    <property type="molecule type" value="Genomic_DNA"/>
</dbReference>
<sequence>MPSSPTSYWLKLSSSSPACLSLPASRISPSLSPASPPSPSLSPSLAAQQIPISSLLLIQQGRCRSYPLHSSGLHGRLLLHGLQI</sequence>
<dbReference type="Gramene" id="PVH32626">
    <property type="protein sequence ID" value="PVH32626"/>
    <property type="gene ID" value="PAHAL_9G445700"/>
</dbReference>
<proteinExistence type="predicted"/>
<gene>
    <name evidence="1" type="ORF">PAHAL_9G445700</name>
</gene>
<dbReference type="AlphaFoldDB" id="A0A2T8I4N0"/>
<accession>A0A2T8I4N0</accession>
<protein>
    <submittedName>
        <fullName evidence="1">Uncharacterized protein</fullName>
    </submittedName>
</protein>
<reference evidence="1" key="1">
    <citation type="submission" date="2018-04" db="EMBL/GenBank/DDBJ databases">
        <title>WGS assembly of Panicum hallii.</title>
        <authorList>
            <person name="Lovell J."/>
            <person name="Jenkins J."/>
            <person name="Lowry D."/>
            <person name="Mamidi S."/>
            <person name="Sreedasyam A."/>
            <person name="Weng X."/>
            <person name="Barry K."/>
            <person name="Bonette J."/>
            <person name="Campitelli B."/>
            <person name="Daum C."/>
            <person name="Gordon S."/>
            <person name="Gould B."/>
            <person name="Lipzen A."/>
            <person name="Macqueen A."/>
            <person name="Palacio-Mejia J."/>
            <person name="Plott C."/>
            <person name="Shakirov E."/>
            <person name="Shu S."/>
            <person name="Yoshinaga Y."/>
            <person name="Zane M."/>
            <person name="Rokhsar D."/>
            <person name="Grimwood J."/>
            <person name="Schmutz J."/>
            <person name="Juenger T."/>
        </authorList>
    </citation>
    <scope>NUCLEOTIDE SEQUENCE [LARGE SCALE GENOMIC DNA]</scope>
    <source>
        <strain evidence="1">FIL2</strain>
    </source>
</reference>
<name>A0A2T8I4N0_9POAL</name>
<evidence type="ECO:0000313" key="1">
    <source>
        <dbReference type="EMBL" id="PVH32626.1"/>
    </source>
</evidence>
<dbReference type="Proteomes" id="UP000243499">
    <property type="component" value="Chromosome 9"/>
</dbReference>
<organism evidence="1">
    <name type="scientific">Panicum hallii</name>
    <dbReference type="NCBI Taxonomy" id="206008"/>
    <lineage>
        <taxon>Eukaryota</taxon>
        <taxon>Viridiplantae</taxon>
        <taxon>Streptophyta</taxon>
        <taxon>Embryophyta</taxon>
        <taxon>Tracheophyta</taxon>
        <taxon>Spermatophyta</taxon>
        <taxon>Magnoliopsida</taxon>
        <taxon>Liliopsida</taxon>
        <taxon>Poales</taxon>
        <taxon>Poaceae</taxon>
        <taxon>PACMAD clade</taxon>
        <taxon>Panicoideae</taxon>
        <taxon>Panicodae</taxon>
        <taxon>Paniceae</taxon>
        <taxon>Panicinae</taxon>
        <taxon>Panicum</taxon>
        <taxon>Panicum sect. Panicum</taxon>
    </lineage>
</organism>